<evidence type="ECO:0008006" key="5">
    <source>
        <dbReference type="Google" id="ProtNLM"/>
    </source>
</evidence>
<proteinExistence type="predicted"/>
<dbReference type="AlphaFoldDB" id="A0A543PGZ6"/>
<dbReference type="OrthoDB" id="5193521at2"/>
<protein>
    <recommendedName>
        <fullName evidence="5">Secreted protein</fullName>
    </recommendedName>
</protein>
<dbReference type="PROSITE" id="PS51257">
    <property type="entry name" value="PROKAR_LIPOPROTEIN"/>
    <property type="match status" value="1"/>
</dbReference>
<evidence type="ECO:0000313" key="4">
    <source>
        <dbReference type="Proteomes" id="UP000319865"/>
    </source>
</evidence>
<feature type="region of interest" description="Disordered" evidence="1">
    <location>
        <begin position="31"/>
        <end position="51"/>
    </location>
</feature>
<dbReference type="EMBL" id="VFQE01000001">
    <property type="protein sequence ID" value="TQN43327.1"/>
    <property type="molecule type" value="Genomic_DNA"/>
</dbReference>
<reference evidence="3 4" key="1">
    <citation type="submission" date="2019-06" db="EMBL/GenBank/DDBJ databases">
        <title>Sequencing the genomes of 1000 actinobacteria strains.</title>
        <authorList>
            <person name="Klenk H.-P."/>
        </authorList>
    </citation>
    <scope>NUCLEOTIDE SEQUENCE [LARGE SCALE GENOMIC DNA]</scope>
    <source>
        <strain evidence="3 4">DSM 46837</strain>
    </source>
</reference>
<keyword evidence="2" id="KW-0732">Signal</keyword>
<sequence length="278" mass="29573">MHRTTGTRALRRLVLGGASLALATTMVACGSDDSGGEETQAAESSAAEAGGDPAEFCEAAVDAEGAIAMGPPIDFETATPEEIQAALEEFGTQVEPQLAAVEETAPEEISDAVTTLTGNIREVLSTGDDTIFEQPEYTEADDAIDEYMLAECGYEQLEATGVNYEYEGIPETIQSGVVAITFTNEGDEMHEIGLARINDDVTMPVEELLTQPEEQVISMIELKGVAFAAPGESDTTFMRLEEGRYGAACFIPQGTTHEHEGDGPPHFTLGMFAEFTAE</sequence>
<evidence type="ECO:0000313" key="3">
    <source>
        <dbReference type="EMBL" id="TQN43327.1"/>
    </source>
</evidence>
<name>A0A543PGZ6_9ACTN</name>
<evidence type="ECO:0000256" key="1">
    <source>
        <dbReference type="SAM" id="MobiDB-lite"/>
    </source>
</evidence>
<feature type="chain" id="PRO_5039620342" description="Secreted protein" evidence="2">
    <location>
        <begin position="24"/>
        <end position="278"/>
    </location>
</feature>
<comment type="caution">
    <text evidence="3">The sequence shown here is derived from an EMBL/GenBank/DDBJ whole genome shotgun (WGS) entry which is preliminary data.</text>
</comment>
<accession>A0A543PGZ6</accession>
<feature type="signal peptide" evidence="2">
    <location>
        <begin position="1"/>
        <end position="23"/>
    </location>
</feature>
<evidence type="ECO:0000256" key="2">
    <source>
        <dbReference type="SAM" id="SignalP"/>
    </source>
</evidence>
<dbReference type="RefSeq" id="WP_142025836.1">
    <property type="nucleotide sequence ID" value="NZ_VFQE01000001.1"/>
</dbReference>
<dbReference type="Proteomes" id="UP000319865">
    <property type="component" value="Unassembled WGS sequence"/>
</dbReference>
<organism evidence="3 4">
    <name type="scientific">Blastococcus colisei</name>
    <dbReference type="NCBI Taxonomy" id="1564162"/>
    <lineage>
        <taxon>Bacteria</taxon>
        <taxon>Bacillati</taxon>
        <taxon>Actinomycetota</taxon>
        <taxon>Actinomycetes</taxon>
        <taxon>Geodermatophilales</taxon>
        <taxon>Geodermatophilaceae</taxon>
        <taxon>Blastococcus</taxon>
    </lineage>
</organism>
<gene>
    <name evidence="3" type="ORF">FHU33_2765</name>
</gene>
<feature type="compositionally biased region" description="Low complexity" evidence="1">
    <location>
        <begin position="37"/>
        <end position="51"/>
    </location>
</feature>
<keyword evidence="4" id="KW-1185">Reference proteome</keyword>